<dbReference type="Proteomes" id="UP000314294">
    <property type="component" value="Unassembled WGS sequence"/>
</dbReference>
<proteinExistence type="predicted"/>
<name>A0A4Z2HIC5_9TELE</name>
<keyword evidence="2" id="KW-1185">Reference proteome</keyword>
<evidence type="ECO:0000313" key="1">
    <source>
        <dbReference type="EMBL" id="TNN65669.1"/>
    </source>
</evidence>
<reference evidence="1 2" key="1">
    <citation type="submission" date="2019-03" db="EMBL/GenBank/DDBJ databases">
        <title>First draft genome of Liparis tanakae, snailfish: a comprehensive survey of snailfish specific genes.</title>
        <authorList>
            <person name="Kim W."/>
            <person name="Song I."/>
            <person name="Jeong J.-H."/>
            <person name="Kim D."/>
            <person name="Kim S."/>
            <person name="Ryu S."/>
            <person name="Song J.Y."/>
            <person name="Lee S.K."/>
        </authorList>
    </citation>
    <scope>NUCLEOTIDE SEQUENCE [LARGE SCALE GENOMIC DNA]</scope>
    <source>
        <tissue evidence="1">Muscle</tissue>
    </source>
</reference>
<accession>A0A4Z2HIC5</accession>
<dbReference type="AlphaFoldDB" id="A0A4Z2HIC5"/>
<gene>
    <name evidence="1" type="ORF">EYF80_024073</name>
</gene>
<organism evidence="1 2">
    <name type="scientific">Liparis tanakae</name>
    <name type="common">Tanaka's snailfish</name>
    <dbReference type="NCBI Taxonomy" id="230148"/>
    <lineage>
        <taxon>Eukaryota</taxon>
        <taxon>Metazoa</taxon>
        <taxon>Chordata</taxon>
        <taxon>Craniata</taxon>
        <taxon>Vertebrata</taxon>
        <taxon>Euteleostomi</taxon>
        <taxon>Actinopterygii</taxon>
        <taxon>Neopterygii</taxon>
        <taxon>Teleostei</taxon>
        <taxon>Neoteleostei</taxon>
        <taxon>Acanthomorphata</taxon>
        <taxon>Eupercaria</taxon>
        <taxon>Perciformes</taxon>
        <taxon>Cottioidei</taxon>
        <taxon>Cottales</taxon>
        <taxon>Liparidae</taxon>
        <taxon>Liparis</taxon>
    </lineage>
</organism>
<comment type="caution">
    <text evidence="1">The sequence shown here is derived from an EMBL/GenBank/DDBJ whole genome shotgun (WGS) entry which is preliminary data.</text>
</comment>
<sequence>MYLLKLIKESTQFKFAIRFKVIVLRTAKRCRMARAWRVSEGTTLRKYLKSVLSLRSMLVAE</sequence>
<evidence type="ECO:0000313" key="2">
    <source>
        <dbReference type="Proteomes" id="UP000314294"/>
    </source>
</evidence>
<protein>
    <submittedName>
        <fullName evidence="1">Uncharacterized protein</fullName>
    </submittedName>
</protein>
<dbReference type="EMBL" id="SRLO01000231">
    <property type="protein sequence ID" value="TNN65669.1"/>
    <property type="molecule type" value="Genomic_DNA"/>
</dbReference>